<sequence length="133" mass="14759">MNTHTFLFSLKHLVLSAFFFCWATFDGYVACWLSSIWIHSPPLQLYVLSRLTHMDSLVFWLLVGAARGEHERRLEGGWRGHVEDSRPGSVHVESPWLVAALDPASASSVALPLRAAPIPLHPFGPTVVTAPQC</sequence>
<keyword evidence="1" id="KW-0472">Membrane</keyword>
<evidence type="ECO:0000313" key="3">
    <source>
        <dbReference type="Proteomes" id="UP000593571"/>
    </source>
</evidence>
<dbReference type="AlphaFoldDB" id="A0A7J8IL27"/>
<evidence type="ECO:0000313" key="2">
    <source>
        <dbReference type="EMBL" id="KAF6485297.1"/>
    </source>
</evidence>
<accession>A0A7J8IL27</accession>
<name>A0A7J8IL27_ROUAE</name>
<reference evidence="2 3" key="1">
    <citation type="journal article" date="2020" name="Nature">
        <title>Six reference-quality genomes reveal evolution of bat adaptations.</title>
        <authorList>
            <person name="Jebb D."/>
            <person name="Huang Z."/>
            <person name="Pippel M."/>
            <person name="Hughes G.M."/>
            <person name="Lavrichenko K."/>
            <person name="Devanna P."/>
            <person name="Winkler S."/>
            <person name="Jermiin L.S."/>
            <person name="Skirmuntt E.C."/>
            <person name="Katzourakis A."/>
            <person name="Burkitt-Gray L."/>
            <person name="Ray D.A."/>
            <person name="Sullivan K.A.M."/>
            <person name="Roscito J.G."/>
            <person name="Kirilenko B.M."/>
            <person name="Davalos L.M."/>
            <person name="Corthals A.P."/>
            <person name="Power M.L."/>
            <person name="Jones G."/>
            <person name="Ransome R.D."/>
            <person name="Dechmann D.K.N."/>
            <person name="Locatelli A.G."/>
            <person name="Puechmaille S.J."/>
            <person name="Fedrigo O."/>
            <person name="Jarvis E.D."/>
            <person name="Hiller M."/>
            <person name="Vernes S.C."/>
            <person name="Myers E.W."/>
            <person name="Teeling E.C."/>
        </authorList>
    </citation>
    <scope>NUCLEOTIDE SEQUENCE [LARGE SCALE GENOMIC DNA]</scope>
    <source>
        <strain evidence="2">MRouAeg1</strain>
        <tissue evidence="2">Muscle</tissue>
    </source>
</reference>
<dbReference type="EMBL" id="JACASE010000003">
    <property type="protein sequence ID" value="KAF6485297.1"/>
    <property type="molecule type" value="Genomic_DNA"/>
</dbReference>
<protein>
    <submittedName>
        <fullName evidence="2">Uncharacterized protein</fullName>
    </submittedName>
</protein>
<keyword evidence="1" id="KW-0812">Transmembrane</keyword>
<keyword evidence="3" id="KW-1185">Reference proteome</keyword>
<dbReference type="Proteomes" id="UP000593571">
    <property type="component" value="Unassembled WGS sequence"/>
</dbReference>
<proteinExistence type="predicted"/>
<organism evidence="2 3">
    <name type="scientific">Rousettus aegyptiacus</name>
    <name type="common">Egyptian fruit bat</name>
    <name type="synonym">Pteropus aegyptiacus</name>
    <dbReference type="NCBI Taxonomy" id="9407"/>
    <lineage>
        <taxon>Eukaryota</taxon>
        <taxon>Metazoa</taxon>
        <taxon>Chordata</taxon>
        <taxon>Craniata</taxon>
        <taxon>Vertebrata</taxon>
        <taxon>Euteleostomi</taxon>
        <taxon>Mammalia</taxon>
        <taxon>Eutheria</taxon>
        <taxon>Laurasiatheria</taxon>
        <taxon>Chiroptera</taxon>
        <taxon>Yinpterochiroptera</taxon>
        <taxon>Pteropodoidea</taxon>
        <taxon>Pteropodidae</taxon>
        <taxon>Rousettinae</taxon>
        <taxon>Rousettus</taxon>
    </lineage>
</organism>
<keyword evidence="1" id="KW-1133">Transmembrane helix</keyword>
<feature type="transmembrane region" description="Helical" evidence="1">
    <location>
        <begin position="12"/>
        <end position="37"/>
    </location>
</feature>
<evidence type="ECO:0000256" key="1">
    <source>
        <dbReference type="SAM" id="Phobius"/>
    </source>
</evidence>
<comment type="caution">
    <text evidence="2">The sequence shown here is derived from an EMBL/GenBank/DDBJ whole genome shotgun (WGS) entry which is preliminary data.</text>
</comment>
<gene>
    <name evidence="2" type="ORF">HJG63_010538</name>
</gene>